<name>A0A8J7JZT2_9GAMM</name>
<dbReference type="InterPro" id="IPR035919">
    <property type="entry name" value="EAL_sf"/>
</dbReference>
<reference evidence="11" key="1">
    <citation type="submission" date="2020-10" db="EMBL/GenBank/DDBJ databases">
        <title>Bacterium isolated from coastal waters sediment.</title>
        <authorList>
            <person name="Chen R.-J."/>
            <person name="Lu D.-C."/>
            <person name="Zhu K.-L."/>
            <person name="Du Z.-J."/>
        </authorList>
    </citation>
    <scope>NUCLEOTIDE SEQUENCE</scope>
    <source>
        <strain evidence="11">N1Y112</strain>
    </source>
</reference>
<feature type="domain" description="GGDEF" evidence="10">
    <location>
        <begin position="634"/>
        <end position="768"/>
    </location>
</feature>
<keyword evidence="6 7" id="KW-0472">Membrane</keyword>
<dbReference type="InterPro" id="IPR001633">
    <property type="entry name" value="EAL_dom"/>
</dbReference>
<evidence type="ECO:0000259" key="10">
    <source>
        <dbReference type="PROSITE" id="PS50887"/>
    </source>
</evidence>
<evidence type="ECO:0000259" key="9">
    <source>
        <dbReference type="PROSITE" id="PS50883"/>
    </source>
</evidence>
<evidence type="ECO:0000256" key="5">
    <source>
        <dbReference type="ARBA" id="ARBA00022989"/>
    </source>
</evidence>
<dbReference type="EMBL" id="JADEYS010000012">
    <property type="protein sequence ID" value="MBE9398099.1"/>
    <property type="molecule type" value="Genomic_DNA"/>
</dbReference>
<dbReference type="CDD" id="cd01949">
    <property type="entry name" value="GGDEF"/>
    <property type="match status" value="1"/>
</dbReference>
<feature type="transmembrane region" description="Helical" evidence="7">
    <location>
        <begin position="255"/>
        <end position="271"/>
    </location>
</feature>
<dbReference type="CDD" id="cd01948">
    <property type="entry name" value="EAL"/>
    <property type="match status" value="1"/>
</dbReference>
<dbReference type="Pfam" id="PF13426">
    <property type="entry name" value="PAS_9"/>
    <property type="match status" value="1"/>
</dbReference>
<dbReference type="SMART" id="SM00267">
    <property type="entry name" value="GGDEF"/>
    <property type="match status" value="1"/>
</dbReference>
<dbReference type="SUPFAM" id="SSF55073">
    <property type="entry name" value="Nucleotide cyclase"/>
    <property type="match status" value="1"/>
</dbReference>
<sequence>MHPNYQSLLSTISRMAYALVVFLKRSLRHKSALFKVAVFALIYSITGAATLSFLSVDYQLLNMWVSTGLALPVLLIGGLRYWPGILIGTMLGGIGIDSTPGQLLGVGIGNTLGALAAVGYLTHSYHTTLRMQTFRDYFHIAMAGLVCAATSATLSTFSRWLFSPDVPLDLIYDFIHWWQGDLIGVLVISVSILVWRTPPKVAYSHALLSEVLIFVVVTLLTAFAIFSDGASGWLESYLMFAFVAWGGVRFQMHGALFVISVCTLLGAGYLVEGTVSTGESQPIHGLTNFWMFLMALSAIGTVLALSIQEKQQLENAAITRSEVLQKLYQGATLSEVLDFALRLIERDNPDFRCCAAIYNNSESNIEHISAPKLKKHANDQALNALAQQGLSDCVRQRFTISDVTCDPYWSAHLNIAEALNIRAGYSTPIIGKSGKQLGAFSIYKKYSGAPSGIERRLVSRIATLMALVVEQNRLSEDLQLASLIFGNSSEAMTVTDANGLILAVNPAFTAVTGYEFSEVKGQKTSILSSDLQDRSFYQKMWHSLSETGAWQGEIWNKKKSGELYPEWLTINTVYNNDGLPHRRVALFSDLSAQKESEKLIWQQANLDALTSLPNRTMFQDLLTSTMCEADFSGLPMALLFIDLDRFKDVNDSLGHHQGDDLLKQVAARISNCVRQSDVVARLGGDEFTVILKQVSDARSPERVASDIINSLSSAYTLDDGEVNYLSASIGISLYPNDAQDSESLLKNADQAMYMAKRQGRNRFQFFTPQMEEETRERIQLTSDLKTATQKQEMVAYYQPIIDLQNASVYKAELLLRWIHPKRGFVSPADFIPLAEETGIVVEIGDWVFIEAIKQVEQWRQQLDERFQVSVNASPIQFQDADGKLSNWTTLMEQRGVSGDAVAIEITENLLMQSGDGVTDTLKGFRTAGLSISLDDFGTGYSSLSYLRQLDIDFLKIDQSFVRNLTPDSSELSLCEAIIVMAHKLGIKVIAEGIETQEQKALLTQAGCDYGQGYLFSKPVPANQFEDWYQHHHVEPCAK</sequence>
<feature type="transmembrane region" description="Helical" evidence="7">
    <location>
        <begin position="61"/>
        <end position="82"/>
    </location>
</feature>
<dbReference type="SMART" id="SM00091">
    <property type="entry name" value="PAS"/>
    <property type="match status" value="1"/>
</dbReference>
<dbReference type="Pfam" id="PF05231">
    <property type="entry name" value="MASE1"/>
    <property type="match status" value="1"/>
</dbReference>
<feature type="transmembrane region" description="Helical" evidence="7">
    <location>
        <begin position="207"/>
        <end position="226"/>
    </location>
</feature>
<dbReference type="Gene3D" id="3.30.70.270">
    <property type="match status" value="1"/>
</dbReference>
<dbReference type="CDD" id="cd00130">
    <property type="entry name" value="PAS"/>
    <property type="match status" value="1"/>
</dbReference>
<dbReference type="Gene3D" id="3.20.20.450">
    <property type="entry name" value="EAL domain"/>
    <property type="match status" value="1"/>
</dbReference>
<dbReference type="InterPro" id="IPR000014">
    <property type="entry name" value="PAS"/>
</dbReference>
<evidence type="ECO:0000256" key="1">
    <source>
        <dbReference type="ARBA" id="ARBA00001946"/>
    </source>
</evidence>
<dbReference type="PROSITE" id="PS50112">
    <property type="entry name" value="PAS"/>
    <property type="match status" value="1"/>
</dbReference>
<dbReference type="PANTHER" id="PTHR44757:SF2">
    <property type="entry name" value="BIOFILM ARCHITECTURE MAINTENANCE PROTEIN MBAA"/>
    <property type="match status" value="1"/>
</dbReference>
<dbReference type="InterPro" id="IPR003018">
    <property type="entry name" value="GAF"/>
</dbReference>
<evidence type="ECO:0000256" key="2">
    <source>
        <dbReference type="ARBA" id="ARBA00004651"/>
    </source>
</evidence>
<evidence type="ECO:0000256" key="4">
    <source>
        <dbReference type="ARBA" id="ARBA00022692"/>
    </source>
</evidence>
<dbReference type="Gene3D" id="3.30.450.20">
    <property type="entry name" value="PAS domain"/>
    <property type="match status" value="1"/>
</dbReference>
<keyword evidence="4 7" id="KW-0812">Transmembrane</keyword>
<dbReference type="InterPro" id="IPR000160">
    <property type="entry name" value="GGDEF_dom"/>
</dbReference>
<dbReference type="GO" id="GO:0003824">
    <property type="term" value="F:catalytic activity"/>
    <property type="evidence" value="ECO:0007669"/>
    <property type="project" value="UniProtKB-ARBA"/>
</dbReference>
<dbReference type="PROSITE" id="PS50883">
    <property type="entry name" value="EAL"/>
    <property type="match status" value="1"/>
</dbReference>
<evidence type="ECO:0000313" key="11">
    <source>
        <dbReference type="EMBL" id="MBE9398099.1"/>
    </source>
</evidence>
<comment type="subcellular location">
    <subcellularLocation>
        <location evidence="2">Cell membrane</location>
        <topology evidence="2">Multi-pass membrane protein</topology>
    </subcellularLocation>
</comment>
<dbReference type="InterPro" id="IPR052155">
    <property type="entry name" value="Biofilm_reg_signaling"/>
</dbReference>
<evidence type="ECO:0000256" key="3">
    <source>
        <dbReference type="ARBA" id="ARBA00022475"/>
    </source>
</evidence>
<feature type="domain" description="PAS" evidence="8">
    <location>
        <begin position="470"/>
        <end position="522"/>
    </location>
</feature>
<dbReference type="RefSeq" id="WP_193953733.1">
    <property type="nucleotide sequence ID" value="NZ_JADEYS010000012.1"/>
</dbReference>
<dbReference type="Pfam" id="PF00563">
    <property type="entry name" value="EAL"/>
    <property type="match status" value="1"/>
</dbReference>
<dbReference type="InterPro" id="IPR043128">
    <property type="entry name" value="Rev_trsase/Diguanyl_cyclase"/>
</dbReference>
<evidence type="ECO:0000313" key="12">
    <source>
        <dbReference type="Proteomes" id="UP000640333"/>
    </source>
</evidence>
<dbReference type="SMART" id="SM00052">
    <property type="entry name" value="EAL"/>
    <property type="match status" value="1"/>
</dbReference>
<dbReference type="Gene3D" id="3.30.450.40">
    <property type="match status" value="1"/>
</dbReference>
<comment type="caution">
    <text evidence="11">The sequence shown here is derived from an EMBL/GenBank/DDBJ whole genome shotgun (WGS) entry which is preliminary data.</text>
</comment>
<dbReference type="InterPro" id="IPR029016">
    <property type="entry name" value="GAF-like_dom_sf"/>
</dbReference>
<accession>A0A8J7JZT2</accession>
<dbReference type="NCBIfam" id="TIGR00254">
    <property type="entry name" value="GGDEF"/>
    <property type="match status" value="1"/>
</dbReference>
<dbReference type="FunFam" id="3.30.70.270:FF:000001">
    <property type="entry name" value="Diguanylate cyclase domain protein"/>
    <property type="match status" value="1"/>
</dbReference>
<dbReference type="InterPro" id="IPR035965">
    <property type="entry name" value="PAS-like_dom_sf"/>
</dbReference>
<evidence type="ECO:0000256" key="7">
    <source>
        <dbReference type="SAM" id="Phobius"/>
    </source>
</evidence>
<organism evidence="11 12">
    <name type="scientific">Pontibacterium sinense</name>
    <dbReference type="NCBI Taxonomy" id="2781979"/>
    <lineage>
        <taxon>Bacteria</taxon>
        <taxon>Pseudomonadati</taxon>
        <taxon>Pseudomonadota</taxon>
        <taxon>Gammaproteobacteria</taxon>
        <taxon>Oceanospirillales</taxon>
        <taxon>Oceanospirillaceae</taxon>
        <taxon>Pontibacterium</taxon>
    </lineage>
</organism>
<evidence type="ECO:0000256" key="6">
    <source>
        <dbReference type="ARBA" id="ARBA00023136"/>
    </source>
</evidence>
<dbReference type="AlphaFoldDB" id="A0A8J7JZT2"/>
<feature type="transmembrane region" description="Helical" evidence="7">
    <location>
        <begin position="283"/>
        <end position="305"/>
    </location>
</feature>
<dbReference type="NCBIfam" id="TIGR00229">
    <property type="entry name" value="sensory_box"/>
    <property type="match status" value="1"/>
</dbReference>
<comment type="cofactor">
    <cofactor evidence="1">
        <name>Mg(2+)</name>
        <dbReference type="ChEBI" id="CHEBI:18420"/>
    </cofactor>
</comment>
<keyword evidence="5 7" id="KW-1133">Transmembrane helix</keyword>
<dbReference type="InterPro" id="IPR007895">
    <property type="entry name" value="MASE1"/>
</dbReference>
<dbReference type="SUPFAM" id="SSF55785">
    <property type="entry name" value="PYP-like sensor domain (PAS domain)"/>
    <property type="match status" value="1"/>
</dbReference>
<dbReference type="PANTHER" id="PTHR44757">
    <property type="entry name" value="DIGUANYLATE CYCLASE DGCP"/>
    <property type="match status" value="1"/>
</dbReference>
<feature type="transmembrane region" description="Helical" evidence="7">
    <location>
        <begin position="174"/>
        <end position="195"/>
    </location>
</feature>
<dbReference type="SUPFAM" id="SSF55781">
    <property type="entry name" value="GAF domain-like"/>
    <property type="match status" value="1"/>
</dbReference>
<evidence type="ECO:0000259" key="8">
    <source>
        <dbReference type="PROSITE" id="PS50112"/>
    </source>
</evidence>
<proteinExistence type="predicted"/>
<dbReference type="SUPFAM" id="SSF141868">
    <property type="entry name" value="EAL domain-like"/>
    <property type="match status" value="1"/>
</dbReference>
<dbReference type="GO" id="GO:0005886">
    <property type="term" value="C:plasma membrane"/>
    <property type="evidence" value="ECO:0007669"/>
    <property type="project" value="UniProtKB-SubCell"/>
</dbReference>
<keyword evidence="3" id="KW-1003">Cell membrane</keyword>
<dbReference type="InterPro" id="IPR029787">
    <property type="entry name" value="Nucleotide_cyclase"/>
</dbReference>
<dbReference type="PROSITE" id="PS50887">
    <property type="entry name" value="GGDEF"/>
    <property type="match status" value="1"/>
</dbReference>
<dbReference type="Pfam" id="PF13185">
    <property type="entry name" value="GAF_2"/>
    <property type="match status" value="1"/>
</dbReference>
<feature type="transmembrane region" description="Helical" evidence="7">
    <location>
        <begin position="32"/>
        <end position="55"/>
    </location>
</feature>
<keyword evidence="12" id="KW-1185">Reference proteome</keyword>
<gene>
    <name evidence="11" type="ORF">IOQ59_12595</name>
</gene>
<dbReference type="Pfam" id="PF00990">
    <property type="entry name" value="GGDEF"/>
    <property type="match status" value="1"/>
</dbReference>
<protein>
    <submittedName>
        <fullName evidence="11">EAL domain-containing protein</fullName>
    </submittedName>
</protein>
<feature type="domain" description="EAL" evidence="9">
    <location>
        <begin position="777"/>
        <end position="1032"/>
    </location>
</feature>
<dbReference type="Proteomes" id="UP000640333">
    <property type="component" value="Unassembled WGS sequence"/>
</dbReference>
<feature type="transmembrane region" description="Helical" evidence="7">
    <location>
        <begin position="137"/>
        <end position="162"/>
    </location>
</feature>